<evidence type="ECO:0000313" key="1">
    <source>
        <dbReference type="EMBL" id="MBB1060406.1"/>
    </source>
</evidence>
<comment type="caution">
    <text evidence="1">The sequence shown here is derived from an EMBL/GenBank/DDBJ whole genome shotgun (WGS) entry which is preliminary data.</text>
</comment>
<dbReference type="AlphaFoldDB" id="A0A7W3Y5X9"/>
<dbReference type="Proteomes" id="UP000523196">
    <property type="component" value="Unassembled WGS sequence"/>
</dbReference>
<dbReference type="RefSeq" id="WP_182686337.1">
    <property type="nucleotide sequence ID" value="NZ_JACHTF010000006.1"/>
</dbReference>
<reference evidence="1 2" key="1">
    <citation type="submission" date="2020-08" db="EMBL/GenBank/DDBJ databases">
        <authorList>
            <person name="Xu S."/>
            <person name="Li A."/>
        </authorList>
    </citation>
    <scope>NUCLEOTIDE SEQUENCE [LARGE SCALE GENOMIC DNA]</scope>
    <source>
        <strain evidence="1 2">119BY6-57</strain>
    </source>
</reference>
<keyword evidence="2" id="KW-1185">Reference proteome</keyword>
<protein>
    <submittedName>
        <fullName evidence="1">Uncharacterized protein</fullName>
    </submittedName>
</protein>
<accession>A0A7W3Y5X9</accession>
<sequence length="143" mass="16051">MSQTDAFGAYVRTRLEGWGREFALHRDCEYLGHQSKNMLQVLIEHRGEMPGRVTGFKPIEVNQEALQIEFIVSDMARTQRELACVLRGYYCGSGRKKHERRDTANQLLQAVGSTPVSARHFLTLHDVGFAHVRGVLVGLAIAA</sequence>
<name>A0A7W3Y5X9_9GAMM</name>
<gene>
    <name evidence="1" type="ORF">H4F98_07435</name>
</gene>
<organism evidence="1 2">
    <name type="scientific">Marilutibacter spongiae</name>
    <dbReference type="NCBI Taxonomy" id="2025720"/>
    <lineage>
        <taxon>Bacteria</taxon>
        <taxon>Pseudomonadati</taxon>
        <taxon>Pseudomonadota</taxon>
        <taxon>Gammaproteobacteria</taxon>
        <taxon>Lysobacterales</taxon>
        <taxon>Lysobacteraceae</taxon>
        <taxon>Marilutibacter</taxon>
    </lineage>
</organism>
<dbReference type="EMBL" id="JACHTF010000006">
    <property type="protein sequence ID" value="MBB1060406.1"/>
    <property type="molecule type" value="Genomic_DNA"/>
</dbReference>
<proteinExistence type="predicted"/>
<evidence type="ECO:0000313" key="2">
    <source>
        <dbReference type="Proteomes" id="UP000523196"/>
    </source>
</evidence>